<proteinExistence type="predicted"/>
<organism evidence="2 3">
    <name type="scientific">Luoshenia tenuis</name>
    <dbReference type="NCBI Taxonomy" id="2763654"/>
    <lineage>
        <taxon>Bacteria</taxon>
        <taxon>Bacillati</taxon>
        <taxon>Bacillota</taxon>
        <taxon>Clostridia</taxon>
        <taxon>Christensenellales</taxon>
        <taxon>Christensenellaceae</taxon>
        <taxon>Luoshenia</taxon>
    </lineage>
</organism>
<feature type="compositionally biased region" description="Basic residues" evidence="1">
    <location>
        <begin position="1"/>
        <end position="13"/>
    </location>
</feature>
<evidence type="ECO:0000313" key="2">
    <source>
        <dbReference type="EMBL" id="MBC8529981.1"/>
    </source>
</evidence>
<keyword evidence="3" id="KW-1185">Reference proteome</keyword>
<dbReference type="RefSeq" id="WP_249285753.1">
    <property type="nucleotide sequence ID" value="NZ_JACRSO010000005.1"/>
</dbReference>
<accession>A0A926D1X9</accession>
<evidence type="ECO:0008006" key="4">
    <source>
        <dbReference type="Google" id="ProtNLM"/>
    </source>
</evidence>
<feature type="compositionally biased region" description="Pro residues" evidence="1">
    <location>
        <begin position="430"/>
        <end position="451"/>
    </location>
</feature>
<dbReference type="PANTHER" id="PTHR36842">
    <property type="entry name" value="PROTEIN TOLB HOMOLOG"/>
    <property type="match status" value="1"/>
</dbReference>
<dbReference type="PANTHER" id="PTHR36842:SF1">
    <property type="entry name" value="PROTEIN TOLB"/>
    <property type="match status" value="1"/>
</dbReference>
<dbReference type="SUPFAM" id="SSF69304">
    <property type="entry name" value="Tricorn protease N-terminal domain"/>
    <property type="match status" value="1"/>
</dbReference>
<feature type="region of interest" description="Disordered" evidence="1">
    <location>
        <begin position="423"/>
        <end position="451"/>
    </location>
</feature>
<dbReference type="Proteomes" id="UP000654279">
    <property type="component" value="Unassembled WGS sequence"/>
</dbReference>
<dbReference type="EMBL" id="JACRSO010000005">
    <property type="protein sequence ID" value="MBC8529981.1"/>
    <property type="molecule type" value="Genomic_DNA"/>
</dbReference>
<feature type="region of interest" description="Disordered" evidence="1">
    <location>
        <begin position="1"/>
        <end position="30"/>
    </location>
</feature>
<protein>
    <recommendedName>
        <fullName evidence="4">DUF5050 domain-containing protein</fullName>
    </recommendedName>
</protein>
<sequence length="451" mass="49281">MQRKRYHHNRKRNPMAVAPRPRAGSRPAPARGKAIAAGAGALALAAALGLFLWRPWVDEPAPVSVSAPGGEITLAPATPGPGESRAQAGDATAGVWAPELDFQYLNQPCLYGDELLFSAGDGAIDKPVLSGLYLYSLRDETCQQVAKTEIENGEIYETQINDRYICYVDSDMAQNNVIYCIDRASGARTRIKECPNGKPKLRLAGDSLIWMEQTDENVDKLYLIDLKSQENIALATFEDAATYGVSAPCITDSAILWAAPDPDQSAQQREAGEKSVIQVFQYLSESQVDEEGNLIFDTYAPGTYVHEPVACGDAIAWIDANKAPESKLYLSVGQGKAHLVDENVTAYAIGEGYLCYSRDEAIWAYRWADGQYFRLSPEGQKAMLPAMAGKTVLWFDVTNLQEQKDKYCLQRLDCEGGMAAYRAELAAQPAPEPEATPETEPAPEPTPQEDS</sequence>
<dbReference type="AlphaFoldDB" id="A0A926D1X9"/>
<evidence type="ECO:0000256" key="1">
    <source>
        <dbReference type="SAM" id="MobiDB-lite"/>
    </source>
</evidence>
<evidence type="ECO:0000313" key="3">
    <source>
        <dbReference type="Proteomes" id="UP000654279"/>
    </source>
</evidence>
<comment type="caution">
    <text evidence="2">The sequence shown here is derived from an EMBL/GenBank/DDBJ whole genome shotgun (WGS) entry which is preliminary data.</text>
</comment>
<gene>
    <name evidence="2" type="ORF">H8699_11125</name>
</gene>
<feature type="compositionally biased region" description="Low complexity" evidence="1">
    <location>
        <begin position="18"/>
        <end position="30"/>
    </location>
</feature>
<reference evidence="2" key="1">
    <citation type="submission" date="2020-08" db="EMBL/GenBank/DDBJ databases">
        <title>Genome public.</title>
        <authorList>
            <person name="Liu C."/>
            <person name="Sun Q."/>
        </authorList>
    </citation>
    <scope>NUCLEOTIDE SEQUENCE</scope>
    <source>
        <strain evidence="2">NSJ-44</strain>
    </source>
</reference>
<name>A0A926D1X9_9FIRM</name>